<proteinExistence type="predicted"/>
<dbReference type="RefSeq" id="WP_303739074.1">
    <property type="nucleotide sequence ID" value="NZ_SUTK01000023.1"/>
</dbReference>
<feature type="transmembrane region" description="Helical" evidence="1">
    <location>
        <begin position="217"/>
        <end position="242"/>
    </location>
</feature>
<comment type="caution">
    <text evidence="2">The sequence shown here is derived from an EMBL/GenBank/DDBJ whole genome shotgun (WGS) entry which is preliminary data.</text>
</comment>
<name>A0A8T3V8J5_9EURY</name>
<feature type="transmembrane region" description="Helical" evidence="1">
    <location>
        <begin position="160"/>
        <end position="181"/>
    </location>
</feature>
<accession>A0A8T3V8J5</accession>
<evidence type="ECO:0000256" key="1">
    <source>
        <dbReference type="SAM" id="Phobius"/>
    </source>
</evidence>
<dbReference type="EMBL" id="SUTK01000023">
    <property type="protein sequence ID" value="MBE6501986.1"/>
    <property type="molecule type" value="Genomic_DNA"/>
</dbReference>
<dbReference type="Proteomes" id="UP000783037">
    <property type="component" value="Unassembled WGS sequence"/>
</dbReference>
<dbReference type="AlphaFoldDB" id="A0A8T3V8J5"/>
<feature type="transmembrane region" description="Helical" evidence="1">
    <location>
        <begin position="12"/>
        <end position="29"/>
    </location>
</feature>
<evidence type="ECO:0000313" key="2">
    <source>
        <dbReference type="EMBL" id="MBE6501986.1"/>
    </source>
</evidence>
<protein>
    <submittedName>
        <fullName evidence="2">Uncharacterized protein</fullName>
    </submittedName>
</protein>
<keyword evidence="1" id="KW-0812">Transmembrane</keyword>
<organism evidence="2 3">
    <name type="scientific">Methanobrevibacter thaueri</name>
    <dbReference type="NCBI Taxonomy" id="190975"/>
    <lineage>
        <taxon>Archaea</taxon>
        <taxon>Methanobacteriati</taxon>
        <taxon>Methanobacteriota</taxon>
        <taxon>Methanomada group</taxon>
        <taxon>Methanobacteria</taxon>
        <taxon>Methanobacteriales</taxon>
        <taxon>Methanobacteriaceae</taxon>
        <taxon>Methanobrevibacter</taxon>
    </lineage>
</organism>
<feature type="transmembrane region" description="Helical" evidence="1">
    <location>
        <begin position="57"/>
        <end position="75"/>
    </location>
</feature>
<feature type="transmembrane region" description="Helical" evidence="1">
    <location>
        <begin position="130"/>
        <end position="148"/>
    </location>
</feature>
<sequence>MDILGQPLFQFAVELAIFIVLTVLGMFILKKLKDSDNRYLNPQEFLPEDEIHTLKQVFYLILMSLCFANVLYTFMSVGTDYTYLSLFDICLSLYIAVTLDKSSLKNKILLLIMVPFGSMAYFMFQFSLVSLIDLIHVPAFLYFVKYYYDRFNYYTESHGLSITIILLFSIVFFSFFLTQAAEGKDPLDALVMVSNAFTSNGYSVLGKSIPGKINSLFLVWSGYVISGATTATLTATILIKYFNRRVEKLERIIDEGSDE</sequence>
<reference evidence="2" key="1">
    <citation type="submission" date="2019-04" db="EMBL/GenBank/DDBJ databases">
        <title>Evolution of Biomass-Degrading Anaerobic Consortia Revealed by Metagenomics.</title>
        <authorList>
            <person name="Peng X."/>
        </authorList>
    </citation>
    <scope>NUCLEOTIDE SEQUENCE</scope>
    <source>
        <strain evidence="2">SIG18</strain>
    </source>
</reference>
<keyword evidence="1" id="KW-1133">Transmembrane helix</keyword>
<gene>
    <name evidence="2" type="ORF">E7Z79_06035</name>
</gene>
<evidence type="ECO:0000313" key="3">
    <source>
        <dbReference type="Proteomes" id="UP000783037"/>
    </source>
</evidence>
<keyword evidence="1" id="KW-0472">Membrane</keyword>